<gene>
    <name evidence="1" type="ORF">SCLCIDRAFT_34193</name>
</gene>
<reference evidence="2" key="2">
    <citation type="submission" date="2015-01" db="EMBL/GenBank/DDBJ databases">
        <title>Evolutionary Origins and Diversification of the Mycorrhizal Mutualists.</title>
        <authorList>
            <consortium name="DOE Joint Genome Institute"/>
            <consortium name="Mycorrhizal Genomics Consortium"/>
            <person name="Kohler A."/>
            <person name="Kuo A."/>
            <person name="Nagy L.G."/>
            <person name="Floudas D."/>
            <person name="Copeland A."/>
            <person name="Barry K.W."/>
            <person name="Cichocki N."/>
            <person name="Veneault-Fourrey C."/>
            <person name="LaButti K."/>
            <person name="Lindquist E.A."/>
            <person name="Lipzen A."/>
            <person name="Lundell T."/>
            <person name="Morin E."/>
            <person name="Murat C."/>
            <person name="Riley R."/>
            <person name="Ohm R."/>
            <person name="Sun H."/>
            <person name="Tunlid A."/>
            <person name="Henrissat B."/>
            <person name="Grigoriev I.V."/>
            <person name="Hibbett D.S."/>
            <person name="Martin F."/>
        </authorList>
    </citation>
    <scope>NUCLEOTIDE SEQUENCE [LARGE SCALE GENOMIC DNA]</scope>
    <source>
        <strain evidence="2">Foug A</strain>
    </source>
</reference>
<dbReference type="EMBL" id="KN822391">
    <property type="protein sequence ID" value="KIM50536.1"/>
    <property type="molecule type" value="Genomic_DNA"/>
</dbReference>
<dbReference type="AlphaFoldDB" id="A0A0C3D339"/>
<accession>A0A0C3D339</accession>
<dbReference type="STRING" id="1036808.A0A0C3D339"/>
<evidence type="ECO:0000313" key="2">
    <source>
        <dbReference type="Proteomes" id="UP000053989"/>
    </source>
</evidence>
<reference evidence="1 2" key="1">
    <citation type="submission" date="2014-04" db="EMBL/GenBank/DDBJ databases">
        <authorList>
            <consortium name="DOE Joint Genome Institute"/>
            <person name="Kuo A."/>
            <person name="Kohler A."/>
            <person name="Nagy L.G."/>
            <person name="Floudas D."/>
            <person name="Copeland A."/>
            <person name="Barry K.W."/>
            <person name="Cichocki N."/>
            <person name="Veneault-Fourrey C."/>
            <person name="LaButti K."/>
            <person name="Lindquist E.A."/>
            <person name="Lipzen A."/>
            <person name="Lundell T."/>
            <person name="Morin E."/>
            <person name="Murat C."/>
            <person name="Sun H."/>
            <person name="Tunlid A."/>
            <person name="Henrissat B."/>
            <person name="Grigoriev I.V."/>
            <person name="Hibbett D.S."/>
            <person name="Martin F."/>
            <person name="Nordberg H.P."/>
            <person name="Cantor M.N."/>
            <person name="Hua S.X."/>
        </authorList>
    </citation>
    <scope>NUCLEOTIDE SEQUENCE [LARGE SCALE GENOMIC DNA]</scope>
    <source>
        <strain evidence="1 2">Foug A</strain>
    </source>
</reference>
<proteinExistence type="predicted"/>
<sequence>MIEDALARFHSYRKVFWNVQVVAMFSLPRQHSMKHYPYLIRQFSTPNGLCSSITKSKHIKAVKQPYRRTNRFQALRQMLVINQRLDKFAAARADLEKHGMLRGTCLSHVSNNRGHEDGADESNSPMSVKAHISLAQTYQRTRARNMRSLATKLDIPQLVDILHCFLQSQLQHDNRNPEDVPLDECPFYDGPVNVYNSTSSMFYAPSDPQVMTSHSSLPLYSIPLKRYSTSILNGHESHEEDDETCKDG</sequence>
<dbReference type="HOGENOM" id="CLU_1245918_0_0_1"/>
<dbReference type="OrthoDB" id="3246013at2759"/>
<keyword evidence="2" id="KW-1185">Reference proteome</keyword>
<dbReference type="InParanoid" id="A0A0C3D339"/>
<name>A0A0C3D339_9AGAM</name>
<protein>
    <submittedName>
        <fullName evidence="1">Uncharacterized protein</fullName>
    </submittedName>
</protein>
<dbReference type="Proteomes" id="UP000053989">
    <property type="component" value="Unassembled WGS sequence"/>
</dbReference>
<evidence type="ECO:0000313" key="1">
    <source>
        <dbReference type="EMBL" id="KIM50536.1"/>
    </source>
</evidence>
<organism evidence="1 2">
    <name type="scientific">Scleroderma citrinum Foug A</name>
    <dbReference type="NCBI Taxonomy" id="1036808"/>
    <lineage>
        <taxon>Eukaryota</taxon>
        <taxon>Fungi</taxon>
        <taxon>Dikarya</taxon>
        <taxon>Basidiomycota</taxon>
        <taxon>Agaricomycotina</taxon>
        <taxon>Agaricomycetes</taxon>
        <taxon>Agaricomycetidae</taxon>
        <taxon>Boletales</taxon>
        <taxon>Sclerodermatineae</taxon>
        <taxon>Sclerodermataceae</taxon>
        <taxon>Scleroderma</taxon>
    </lineage>
</organism>